<dbReference type="InterPro" id="IPR001584">
    <property type="entry name" value="Integrase_cat-core"/>
</dbReference>
<feature type="region of interest" description="Disordered" evidence="3">
    <location>
        <begin position="777"/>
        <end position="807"/>
    </location>
</feature>
<evidence type="ECO:0000256" key="3">
    <source>
        <dbReference type="SAM" id="MobiDB-lite"/>
    </source>
</evidence>
<organism evidence="5 6">
    <name type="scientific">Microbotryum silenes-dioicae</name>
    <dbReference type="NCBI Taxonomy" id="796604"/>
    <lineage>
        <taxon>Eukaryota</taxon>
        <taxon>Fungi</taxon>
        <taxon>Dikarya</taxon>
        <taxon>Basidiomycota</taxon>
        <taxon>Pucciniomycotina</taxon>
        <taxon>Microbotryomycetes</taxon>
        <taxon>Microbotryales</taxon>
        <taxon>Microbotryaceae</taxon>
        <taxon>Microbotryum</taxon>
    </lineage>
</organism>
<protein>
    <submittedName>
        <fullName evidence="5">BQ5605_C044g12145 protein</fullName>
    </submittedName>
</protein>
<keyword evidence="1" id="KW-0645">Protease</keyword>
<feature type="domain" description="Integrase catalytic" evidence="4">
    <location>
        <begin position="490"/>
        <end position="664"/>
    </location>
</feature>
<dbReference type="GO" id="GO:0015074">
    <property type="term" value="P:DNA integration"/>
    <property type="evidence" value="ECO:0007669"/>
    <property type="project" value="InterPro"/>
</dbReference>
<evidence type="ECO:0000256" key="2">
    <source>
        <dbReference type="ARBA" id="ARBA00022884"/>
    </source>
</evidence>
<dbReference type="PANTHER" id="PTHR11439">
    <property type="entry name" value="GAG-POL-RELATED RETROTRANSPOSON"/>
    <property type="match status" value="1"/>
</dbReference>
<dbReference type="SUPFAM" id="SSF56672">
    <property type="entry name" value="DNA/RNA polymerases"/>
    <property type="match status" value="6"/>
</dbReference>
<name>A0A2X0PIC4_9BASI</name>
<keyword evidence="1" id="KW-0064">Aspartyl protease</keyword>
<proteinExistence type="predicted"/>
<dbReference type="PANTHER" id="PTHR11439:SF483">
    <property type="entry name" value="PEPTIDE SYNTHASE GLIP-LIKE, PUTATIVE (AFU_ORTHOLOGUE AFUA_3G12920)-RELATED"/>
    <property type="match status" value="1"/>
</dbReference>
<evidence type="ECO:0000256" key="1">
    <source>
        <dbReference type="ARBA" id="ARBA00022750"/>
    </source>
</evidence>
<dbReference type="InterPro" id="IPR043502">
    <property type="entry name" value="DNA/RNA_pol_sf"/>
</dbReference>
<dbReference type="Pfam" id="PF07727">
    <property type="entry name" value="RVT_2"/>
    <property type="match status" value="6"/>
</dbReference>
<accession>A0A2X0PIC4</accession>
<dbReference type="EMBL" id="FQNC01000114">
    <property type="protein sequence ID" value="SGZ31320.1"/>
    <property type="molecule type" value="Genomic_DNA"/>
</dbReference>
<dbReference type="Pfam" id="PF00665">
    <property type="entry name" value="rve"/>
    <property type="match status" value="2"/>
</dbReference>
<dbReference type="InterPro" id="IPR036397">
    <property type="entry name" value="RNaseH_sf"/>
</dbReference>
<keyword evidence="2" id="KW-0694">RNA-binding</keyword>
<dbReference type="InterPro" id="IPR054722">
    <property type="entry name" value="PolX-like_BBD"/>
</dbReference>
<dbReference type="GO" id="GO:0003723">
    <property type="term" value="F:RNA binding"/>
    <property type="evidence" value="ECO:0007669"/>
    <property type="project" value="UniProtKB-KW"/>
</dbReference>
<dbReference type="Proteomes" id="UP000249464">
    <property type="component" value="Unassembled WGS sequence"/>
</dbReference>
<dbReference type="SUPFAM" id="SSF53098">
    <property type="entry name" value="Ribonuclease H-like"/>
    <property type="match status" value="2"/>
</dbReference>
<keyword evidence="6" id="KW-1185">Reference proteome</keyword>
<dbReference type="PROSITE" id="PS50994">
    <property type="entry name" value="INTEGRASE"/>
    <property type="match status" value="2"/>
</dbReference>
<reference evidence="5 6" key="1">
    <citation type="submission" date="2016-11" db="EMBL/GenBank/DDBJ databases">
        <authorList>
            <person name="Jaros S."/>
            <person name="Januszkiewicz K."/>
            <person name="Wedrychowicz H."/>
        </authorList>
    </citation>
    <scope>NUCLEOTIDE SEQUENCE [LARGE SCALE GENOMIC DNA]</scope>
</reference>
<dbReference type="InterPro" id="IPR013103">
    <property type="entry name" value="RVT_2"/>
</dbReference>
<dbReference type="Pfam" id="PF25597">
    <property type="entry name" value="SH3_retrovirus"/>
    <property type="match status" value="2"/>
</dbReference>
<dbReference type="InterPro" id="IPR012337">
    <property type="entry name" value="RNaseH-like_sf"/>
</dbReference>
<sequence length="4441" mass="492091">MDDTSPPLATGVHPTFPADQLAALTSLLSGLTAAASGTVTTTTSSSTTRPAFPKHARLDGPKTFANWTRQLRLCLADDIHSYVLDGIVPVDWTPSQRSTRDVVARELLANSIDSAEVSAVLDAIPTADLTAPKIYSTLKSRYAPDDATRTLELFSRLWSFRPMPGTVGEFDGWIMEFKAIAQEIIDTKTTINDVLATLLLAIAHPSLESFKASFTDEQRTQRSLPAIDSLADRMRVQLRSTNVPSTQSALLASSSSRPTRPKCLACHSPSHRVAECPVRAKHPPPGPCRSCKQNHWSFDCKKALENGKKADTANSTANSPHHVGHVGCIATGFLARRRQLRTNSFVVDSGATSHMVSDKSLFTTYRHIAPTKIGGIAGGINAIGTGNIAFVAASGHPITLTGVLHTPGLLDEGLYLLDADHSKCQHLALLSRSQSSVPLLTLHRCLGHLAPSSIQKMVAAGLLEGLGAGYSDEEVEKFVCNACLSAKGHRLPFPDSDLHSSERLGLVHSDVLSLPERSLTGKRYLVTFLDDYLRKLWAYAIGHKSEVFNVFKTWLAEVELKTGATLKVLRTDNGGEYCSRAFTEFCKARGTRRQYSIPRTPQQNGRAERVNRSIVEGILALLADAHLPKTFWEEAAAYFVYCKNLVQHLALDKATPNSVWQGGRTTASALHPFGCAAWLTVAPELRSKLDPKAVRVLFTGYDLASKAFRFYDTTTKKVTLGRNATFLDTEFPGLRGDSAEPDDDTHFASAPFANPQTTVKSWTPLYSADPLDLIGSQPQAPLDPMDTQPPDFSTYREPASAEESPDELNLIGRHSRDKSLDEIDFLTRHHRAFIATDDDTSDTEVIEPVKSITSDPQTWREAMLGDKREVWAKAAADEFNSMRDDFKVFTIDDRSTVPAGATIVSSKFVWKTKRNALGEITGHKARLVAQGNRQRDGIDFTETFAPVAHFSSIRSLLALAATNGLHVHQADIDKAYLHGDLDHDIWMTAPRGFDLPGDKVLRLQRSIYGLKQAGRIWNRHIDASLRDLGYTATGTDHCVYSRLDDRQRPHYIALYVDDLLMISPDLAEIERVISGLEQRYGVKRLGPAEYILGIQIRRLDDGSITLSQERYIMDVLARFHFDTTTRGTTVPMTPGLSLTAIPGQATERIRSWYLQAIGSLLYISLGTRPDIAFAVSYLARFANNPGHRHWIAVKHIFRYLRATYRDELVYARGEARITGVVGYSDANWGACVDTSISTMGYVFYIAGSAVSWSSKRQSRVANSTTDAEYLALSHAGKEGIYLSQLLEELHVQPVAPAHIFTDNEAAAAVARDPVRVTGTRHIRLREHFVRDMVNRGDISLSHVGTSDMVADIFTKALGPKVFSTHCYALGLRTRHPRLGSASHSRGGGCKESTLSSTEAPRSVDRIELIEYLKAIEPVKSITSDPQTWREAMSSDEHDLWAQAASDEFTAMRDDFKVFTIEPRSSVPPGATIVTSKFVWKTKRNAQGDITGRKARLVAQGNRQRDGIDFSETFAPVARFSSIRCLLALAAANGYHVHQADIDKAYLHGELDHDIWMTTPRGFDFPSDQVLRLRRSIYGLKQAGRIWNRHIDTSLRSLGYTATGTDHCIYSRIDDQKQPHYIALYVDDLLIVSPALDEIERVISGLKQRYGVKRLGPAEYILGIQIRRLEDGSIALSQERYIMDVLARFHFDTTTRGATVPMTPGLSLTAVPGQGTERIRSWYLQAIGSLLYISLGTRPDIAFAVSYLSRFANNPGRRHWVAVKHVLRYLRATYRDELLYACGPTKITGVVGYSDANWGACVDTSISTMGFVFYLAGSAVSWSSKRQTRVADSTTDAKYLALSHAGKEAIYLTQLLSELHVRPVDAAHIFTDNEAAAAVAHDPVHTSGTQHIRLREHFVRDMVHQGDISLSHVGTANMVADIFTKALGPKIFGVHCYALGLRTRHPRLKSTSRSRGGGVRIGSGLRRAEQAGRIGSGLRRAERARRIGPGLGAQSEPGKLGGARLSHSYLHGKLYAPLYIRVPDGIYMPGKVLQLHRSLYGLRQAGCIWNDEIDSALSALGYVATESDHCVYVRTTGDVRHYIALYVDDLLMISPSLPEIERTLQGLEQRYGVKRLGEAEYVLGIQIRRSPDGSISLSQEQYLKDVLARFGMYNAHLVATPMQSDLRLEVELQPTPFPDRTRYLQAIGSLMYASTGTRPDLAYTVGYLARFSHSPSAAAWGAVKHAFRYLAGTLSHGLRYARGNPAPLLGYSDCNWGACVLSSKSTMGYTFVYAGAAVSWSSRLQSRVADSTCDAEYLALSHAGKEAIFLRQLFGELGLSSSKPVPIYGDNQGANALTKNPVFHARTRHIRLREHFVRDMVSMGDIVVQYINTGEMTADIFTKALSRDLFARHRGRLGVTTSQGHPITLTGVLHTPGLFVNLLSVSRLCDTDDVRVAFTKHGIDINKDGNNIAEGTRLDEGLYLLDADHSKCQHLALLSRSQSSVPLLTLHRCLGHLAPLSIQKMVAAGLLEGLGAGYSDEEVEKFVCNACLSAKGHRLPFPDSDLHSSERLGLVHSDVLSLPERSLTGKRYLVTFLDDYLRKLWAYAIGHKSEVFNVFKTWLAEVELKTGATLKVLRTDNGGEYCSRAFTEFCKARGTRRQYSIPRTPQQNGRAERVNRSIVEGILALLADAHLPKTFWEEAAAYFVYCKNLVQHLALDKATPNSVWQGGRTTASALHPFGCAAWLTVAPELRSKLDPKAVRVLFTGYDLASKAFRFYDTTTKKVTLGRNATFLDTEFPGLRGDSAEPDDDTHFASAPFANPQTTVKSWTPLYSADPLDLIGSQPQAPLDPMDTQPPDFSTYREPASAEELPDELDLIGRHSRDKSLDEIDFLTRHHRAFIATDDDTSDTEAIEPVKSITSDPQTWREAMLGDKREVWAKAAADEFNSMRDDFKVFTIDDRSTVPAGATIVSSKFVWKTKRNALGEITGHKARLVAQGNRQRDGIDFTETFTLVARFSSIRSLLALAATNGLHVHQADIDKAYLHGDLDHNIWMTAPRGFDLPGNKVLRLQRSIYGLKQAGRIWNRHIDASLCDLGYTATGTNHCVYSRLDDRQRSHYIALYVDDLLMISPDLAEIERVISGLEQCYGVKRLGPAEYILGIQIWRLDDGSIALSQERYIMDVLARFHFDTTTRGTTVPMTPGLSLTAIPGQATERIRSWYLQAIGSLLCISLGTRPDIAFAVSYLARFANNPGHRHWIAVKHILRYLWATYRDELVYARGEARITGVVGYSDANWGACVDTSISTMGYVFYIAGSAVSWSSKRQSRVADSTTDAEYLTLSHAGKEGIYLSQLLEELHVQPVAPTHIFTDNEAAAAVVHDPVRVSGTRHIRLREHFVRDMVNRGDISLLHVGTSDMVADIFTKALGPKVFLTHCYALGLRTRHPRLGSALHSRGGVWTRPDLAYVVAYFARFSQQPSPAHWTAITQVLRGDRLIIVTSKFVWKTKRDARGDVTGRKARLVAQGNRQRDGINFSETFAPVARFSSICCLLALAAANGYHVHQADNDKAYLHGELNHDIWMTTPRGFNFPSDKVLRLRRSIYGLKQAGRIWNCHIDTSLRNLGYQATGTDHCIYSRIDDQQRPHYIALYVDNLLIVSPGLDEIKRVISGLEQRYSVKRLGPAEYILGIQIRRLDDGSIALSQECYIMDVLARFHFDTTTRGTTVPMTPGLSLTAIPGQGTERIRSWYLQAIGSLLYISLGTRPDIAFAVSYLSRFANNPGRRHWIAVKHVLRYLRATYRDELLYARGPAKVTGVVGYSDANWGACVDTSISTMGYIFYLAGAAVSWSSKRQTRVADSTTDAEYLALLHAGKEAIYLTQLHSELHVSPIAAAHIFTDNEAAAAVAHDHVRTSGTRHIRLREHFVRDMVNRGDISLSHVGTANMVADVFTKALGPKIFGTHCYALGLRTRHPRLKSTSRSRGGGGGGGRTEGAWAIGSAPRLAGCGLGARGSLIVYVILDQAALPNVAKLLRSHFVFCTKRDQFSKVKLCKVCLVGDGSTQRPGLDFQEHYSPVVCFTLIRALVVIAILRGYKIKQADVNKAYLYGKLDQPLYMQPPQGINLPGKILKLERSIYELKQAGRIWNDKIDSTLRSIGYKPTVSDLCIYTKRHGNDWHYIALYVNDLLLIGPLDDEIEQVLSTLEDMYGIKRLGDAEYVLGIQLKRSNDGSITLSQERYLQDMLERFDLALAKPACTPMQKNLLLELDQSTPSDQEQTHYLQAIGSLMYAALGTRPDLAYTVSYLARFAKEPGPQSNTFCTTFEEQSCTVFITHLLPSTMGYAYFLAGATISWCSKRSSRIADSTTDAEYIALSQSSKEAIHLQQLLEELGNPNLGPTLIYGNNQGANSLTCNPTSFSGTHHVRIREHFVQEMVKKGEIKVEYIATADMVSNILLDPKLFVRHRKSLGL</sequence>
<evidence type="ECO:0000259" key="4">
    <source>
        <dbReference type="PROSITE" id="PS50994"/>
    </source>
</evidence>
<evidence type="ECO:0000313" key="5">
    <source>
        <dbReference type="EMBL" id="SGZ31320.1"/>
    </source>
</evidence>
<dbReference type="InterPro" id="IPR057670">
    <property type="entry name" value="SH3_retrovirus"/>
</dbReference>
<feature type="domain" description="Integrase catalytic" evidence="4">
    <location>
        <begin position="2537"/>
        <end position="2711"/>
    </location>
</feature>
<gene>
    <name evidence="5" type="primary">BQ5605_C044g12145</name>
    <name evidence="5" type="ORF">BQ5605_C044G12145</name>
</gene>
<keyword evidence="1" id="KW-0378">Hydrolase</keyword>
<dbReference type="Pfam" id="PF22936">
    <property type="entry name" value="Pol_BBD"/>
    <property type="match status" value="1"/>
</dbReference>
<dbReference type="GO" id="GO:0005634">
    <property type="term" value="C:nucleus"/>
    <property type="evidence" value="ECO:0007669"/>
    <property type="project" value="UniProtKB-ARBA"/>
</dbReference>
<evidence type="ECO:0000313" key="6">
    <source>
        <dbReference type="Proteomes" id="UP000249464"/>
    </source>
</evidence>
<dbReference type="Gene3D" id="3.30.420.10">
    <property type="entry name" value="Ribonuclease H-like superfamily/Ribonuclease H"/>
    <property type="match status" value="2"/>
</dbReference>
<dbReference type="GO" id="GO:0004190">
    <property type="term" value="F:aspartic-type endopeptidase activity"/>
    <property type="evidence" value="ECO:0007669"/>
    <property type="project" value="UniProtKB-KW"/>
</dbReference>
<dbReference type="CDD" id="cd09272">
    <property type="entry name" value="RNase_HI_RT_Ty1"/>
    <property type="match status" value="6"/>
</dbReference>